<reference evidence="2" key="1">
    <citation type="submission" date="2016-11" db="UniProtKB">
        <authorList>
            <consortium name="WormBaseParasite"/>
        </authorList>
    </citation>
    <scope>IDENTIFICATION</scope>
</reference>
<name>A0A1I7X627_HETBA</name>
<dbReference type="Proteomes" id="UP000095283">
    <property type="component" value="Unplaced"/>
</dbReference>
<organism evidence="1 2">
    <name type="scientific">Heterorhabditis bacteriophora</name>
    <name type="common">Entomopathogenic nematode worm</name>
    <dbReference type="NCBI Taxonomy" id="37862"/>
    <lineage>
        <taxon>Eukaryota</taxon>
        <taxon>Metazoa</taxon>
        <taxon>Ecdysozoa</taxon>
        <taxon>Nematoda</taxon>
        <taxon>Chromadorea</taxon>
        <taxon>Rhabditida</taxon>
        <taxon>Rhabditina</taxon>
        <taxon>Rhabditomorpha</taxon>
        <taxon>Strongyloidea</taxon>
        <taxon>Heterorhabditidae</taxon>
        <taxon>Heterorhabditis</taxon>
    </lineage>
</organism>
<evidence type="ECO:0000313" key="2">
    <source>
        <dbReference type="WBParaSite" id="Hba_12925"/>
    </source>
</evidence>
<protein>
    <submittedName>
        <fullName evidence="2">NADH-quinone oxidoreductase subunit C</fullName>
    </submittedName>
</protein>
<dbReference type="AlphaFoldDB" id="A0A1I7X627"/>
<sequence>MALNKQPEEVFDIVGKLGEG</sequence>
<accession>A0A1I7X627</accession>
<dbReference type="WBParaSite" id="Hba_12925">
    <property type="protein sequence ID" value="Hba_12925"/>
    <property type="gene ID" value="Hba_12925"/>
</dbReference>
<evidence type="ECO:0000313" key="1">
    <source>
        <dbReference type="Proteomes" id="UP000095283"/>
    </source>
</evidence>
<proteinExistence type="predicted"/>
<keyword evidence="1" id="KW-1185">Reference proteome</keyword>